<dbReference type="AlphaFoldDB" id="A0A8J6BEZ6"/>
<gene>
    <name evidence="2" type="ORF">GDO78_014292</name>
</gene>
<feature type="coiled-coil region" evidence="1">
    <location>
        <begin position="1"/>
        <end position="28"/>
    </location>
</feature>
<keyword evidence="1" id="KW-0175">Coiled coil</keyword>
<evidence type="ECO:0000256" key="1">
    <source>
        <dbReference type="SAM" id="Coils"/>
    </source>
</evidence>
<evidence type="ECO:0000313" key="2">
    <source>
        <dbReference type="EMBL" id="KAG9462350.1"/>
    </source>
</evidence>
<keyword evidence="3" id="KW-1185">Reference proteome</keyword>
<protein>
    <submittedName>
        <fullName evidence="2">Uncharacterized protein</fullName>
    </submittedName>
</protein>
<sequence length="118" mass="13955">RIDYLDKSKRLENQLNDLKLEIQALKQEDQHMKTPCLLNGHLRSKYKDTFMKQTYQREPASPYYISPVDTIRSFTHSDRVSYNAPVRMVHTLPSNINGRENQQNARKVEKCDLDVIYI</sequence>
<dbReference type="OrthoDB" id="9905776at2759"/>
<name>A0A8J6BEZ6_ELECQ</name>
<dbReference type="Proteomes" id="UP000770717">
    <property type="component" value="Unassembled WGS sequence"/>
</dbReference>
<comment type="caution">
    <text evidence="2">The sequence shown here is derived from an EMBL/GenBank/DDBJ whole genome shotgun (WGS) entry which is preliminary data.</text>
</comment>
<dbReference type="SUPFAM" id="SSF48678">
    <property type="entry name" value="Moesin tail domain"/>
    <property type="match status" value="1"/>
</dbReference>
<dbReference type="EMBL" id="WNTK01011843">
    <property type="protein sequence ID" value="KAG9462350.1"/>
    <property type="molecule type" value="Genomic_DNA"/>
</dbReference>
<accession>A0A8J6BEZ6</accession>
<evidence type="ECO:0000313" key="3">
    <source>
        <dbReference type="Proteomes" id="UP000770717"/>
    </source>
</evidence>
<feature type="non-terminal residue" evidence="2">
    <location>
        <position position="118"/>
    </location>
</feature>
<dbReference type="InterPro" id="IPR008954">
    <property type="entry name" value="Moesin_tail_sf"/>
</dbReference>
<reference evidence="2" key="1">
    <citation type="thesis" date="2020" institute="ProQuest LLC" country="789 East Eisenhower Parkway, Ann Arbor, MI, USA">
        <title>Comparative Genomics and Chromosome Evolution.</title>
        <authorList>
            <person name="Mudd A.B."/>
        </authorList>
    </citation>
    <scope>NUCLEOTIDE SEQUENCE</scope>
    <source>
        <strain evidence="2">HN-11 Male</strain>
        <tissue evidence="2">Kidney and liver</tissue>
    </source>
</reference>
<organism evidence="2 3">
    <name type="scientific">Eleutherodactylus coqui</name>
    <name type="common">Puerto Rican coqui</name>
    <dbReference type="NCBI Taxonomy" id="57060"/>
    <lineage>
        <taxon>Eukaryota</taxon>
        <taxon>Metazoa</taxon>
        <taxon>Chordata</taxon>
        <taxon>Craniata</taxon>
        <taxon>Vertebrata</taxon>
        <taxon>Euteleostomi</taxon>
        <taxon>Amphibia</taxon>
        <taxon>Batrachia</taxon>
        <taxon>Anura</taxon>
        <taxon>Neobatrachia</taxon>
        <taxon>Hyloidea</taxon>
        <taxon>Eleutherodactylidae</taxon>
        <taxon>Eleutherodactylinae</taxon>
        <taxon>Eleutherodactylus</taxon>
        <taxon>Eleutherodactylus</taxon>
    </lineage>
</organism>
<proteinExistence type="predicted"/>
<dbReference type="GO" id="GO:0003779">
    <property type="term" value="F:actin binding"/>
    <property type="evidence" value="ECO:0007669"/>
    <property type="project" value="InterPro"/>
</dbReference>